<evidence type="ECO:0000313" key="9">
    <source>
        <dbReference type="Proteomes" id="UP000594260"/>
    </source>
</evidence>
<dbReference type="EnsemblMetazoa" id="XM_022804367">
    <property type="protein sequence ID" value="XP_022660102"/>
    <property type="gene ID" value="LOC111249904"/>
</dbReference>
<dbReference type="InParanoid" id="A0A7M7K143"/>
<feature type="transmembrane region" description="Helical" evidence="7">
    <location>
        <begin position="67"/>
        <end position="85"/>
    </location>
</feature>
<evidence type="ECO:0000256" key="6">
    <source>
        <dbReference type="ARBA" id="ARBA00025799"/>
    </source>
</evidence>
<organism evidence="8 9">
    <name type="scientific">Varroa destructor</name>
    <name type="common">Honeybee mite</name>
    <dbReference type="NCBI Taxonomy" id="109461"/>
    <lineage>
        <taxon>Eukaryota</taxon>
        <taxon>Metazoa</taxon>
        <taxon>Ecdysozoa</taxon>
        <taxon>Arthropoda</taxon>
        <taxon>Chelicerata</taxon>
        <taxon>Arachnida</taxon>
        <taxon>Acari</taxon>
        <taxon>Parasitiformes</taxon>
        <taxon>Mesostigmata</taxon>
        <taxon>Gamasina</taxon>
        <taxon>Dermanyssoidea</taxon>
        <taxon>Varroidae</taxon>
        <taxon>Varroa</taxon>
    </lineage>
</organism>
<reference evidence="8" key="1">
    <citation type="submission" date="2021-01" db="UniProtKB">
        <authorList>
            <consortium name="EnsemblMetazoa"/>
        </authorList>
    </citation>
    <scope>IDENTIFICATION</scope>
</reference>
<dbReference type="PANTHER" id="PTHR21493:SF9">
    <property type="entry name" value="GOLGI TRANSPORT PROTEIN 1-RELATED"/>
    <property type="match status" value="1"/>
</dbReference>
<keyword evidence="2 7" id="KW-0812">Transmembrane</keyword>
<evidence type="ECO:0008006" key="10">
    <source>
        <dbReference type="Google" id="ProtNLM"/>
    </source>
</evidence>
<evidence type="ECO:0000256" key="2">
    <source>
        <dbReference type="ARBA" id="ARBA00022692"/>
    </source>
</evidence>
<keyword evidence="4" id="KW-0333">Golgi apparatus</keyword>
<dbReference type="InterPro" id="IPR045176">
    <property type="entry name" value="Got1"/>
</dbReference>
<dbReference type="FunCoup" id="A0A7M7K143">
    <property type="interactions" value="1785"/>
</dbReference>
<name>A0A7M7K143_VARDE</name>
<dbReference type="PANTHER" id="PTHR21493">
    <property type="entry name" value="CGI-141-RELATED/LIPASE CONTAINING PROTEIN"/>
    <property type="match status" value="1"/>
</dbReference>
<keyword evidence="5 7" id="KW-0472">Membrane</keyword>
<dbReference type="OMA" id="CFGSTEI"/>
<accession>A0A7M7K143</accession>
<dbReference type="Proteomes" id="UP000594260">
    <property type="component" value="Unplaced"/>
</dbReference>
<evidence type="ECO:0000256" key="1">
    <source>
        <dbReference type="ARBA" id="ARBA00004653"/>
    </source>
</evidence>
<keyword evidence="9" id="KW-1185">Reference proteome</keyword>
<dbReference type="OrthoDB" id="204784at2759"/>
<feature type="transmembrane region" description="Helical" evidence="7">
    <location>
        <begin position="12"/>
        <end position="30"/>
    </location>
</feature>
<dbReference type="Pfam" id="PF04178">
    <property type="entry name" value="Got1"/>
    <property type="match status" value="1"/>
</dbReference>
<dbReference type="GO" id="GO:0042147">
    <property type="term" value="P:retrograde transport, endosome to Golgi"/>
    <property type="evidence" value="ECO:0007669"/>
    <property type="project" value="InterPro"/>
</dbReference>
<dbReference type="KEGG" id="vde:111249904"/>
<dbReference type="GO" id="GO:0005829">
    <property type="term" value="C:cytosol"/>
    <property type="evidence" value="ECO:0007669"/>
    <property type="project" value="GOC"/>
</dbReference>
<dbReference type="GO" id="GO:0000139">
    <property type="term" value="C:Golgi membrane"/>
    <property type="evidence" value="ECO:0007669"/>
    <property type="project" value="UniProtKB-SubCell"/>
</dbReference>
<comment type="subcellular location">
    <subcellularLocation>
        <location evidence="1">Golgi apparatus membrane</location>
        <topology evidence="1">Multi-pass membrane protein</topology>
    </subcellularLocation>
</comment>
<evidence type="ECO:0000256" key="4">
    <source>
        <dbReference type="ARBA" id="ARBA00023034"/>
    </source>
</evidence>
<evidence type="ECO:0000256" key="3">
    <source>
        <dbReference type="ARBA" id="ARBA00022989"/>
    </source>
</evidence>
<dbReference type="InterPro" id="IPR007305">
    <property type="entry name" value="Vesicle_transpt_Got1/SFT2"/>
</dbReference>
<dbReference type="GO" id="GO:0006888">
    <property type="term" value="P:endoplasmic reticulum to Golgi vesicle-mediated transport"/>
    <property type="evidence" value="ECO:0007669"/>
    <property type="project" value="InterPro"/>
</dbReference>
<keyword evidence="3 7" id="KW-1133">Transmembrane helix</keyword>
<evidence type="ECO:0000256" key="5">
    <source>
        <dbReference type="ARBA" id="ARBA00023136"/>
    </source>
</evidence>
<evidence type="ECO:0000256" key="7">
    <source>
        <dbReference type="SAM" id="Phobius"/>
    </source>
</evidence>
<proteinExistence type="inferred from homology"/>
<dbReference type="RefSeq" id="XP_022660102.1">
    <property type="nucleotide sequence ID" value="XM_022804367.1"/>
</dbReference>
<evidence type="ECO:0000313" key="8">
    <source>
        <dbReference type="EnsemblMetazoa" id="XP_022660102"/>
    </source>
</evidence>
<dbReference type="AlphaFoldDB" id="A0A7M7K143"/>
<sequence>MLEFTDVQKAGLGFLTFGVVFLFLSVMLFFDGGLMALANIFLLLGLTLVVGIQRSVAYFLERSRAKATGALLLGMAVVLYGFPMIGIVFEIYGLVIILRGLFPGVLATVRSMWNAWSFP</sequence>
<protein>
    <recommendedName>
        <fullName evidence="10">Vesicle transport protein GOT1B</fullName>
    </recommendedName>
</protein>
<comment type="similarity">
    <text evidence="6">Belongs to the GOT1 family.</text>
</comment>
<dbReference type="GO" id="GO:0005783">
    <property type="term" value="C:endoplasmic reticulum"/>
    <property type="evidence" value="ECO:0007669"/>
    <property type="project" value="TreeGrafter"/>
</dbReference>
<feature type="transmembrane region" description="Helical" evidence="7">
    <location>
        <begin position="36"/>
        <end position="60"/>
    </location>
</feature>
<dbReference type="GeneID" id="111249904"/>